<keyword evidence="2" id="KW-0234">DNA repair</keyword>
<dbReference type="GO" id="GO:0003697">
    <property type="term" value="F:single-stranded DNA binding"/>
    <property type="evidence" value="ECO:0007669"/>
    <property type="project" value="UniProtKB-UniRule"/>
</dbReference>
<evidence type="ECO:0000313" key="6">
    <source>
        <dbReference type="Proteomes" id="UP000076486"/>
    </source>
</evidence>
<evidence type="ECO:0000313" key="5">
    <source>
        <dbReference type="EMBL" id="KZN62614.1"/>
    </source>
</evidence>
<comment type="subunit">
    <text evidence="2">Homotetramer.</text>
</comment>
<dbReference type="CDD" id="cd04496">
    <property type="entry name" value="SSB_OBF"/>
    <property type="match status" value="1"/>
</dbReference>
<dbReference type="GO" id="GO:0006310">
    <property type="term" value="P:DNA recombination"/>
    <property type="evidence" value="ECO:0007669"/>
    <property type="project" value="UniProtKB-UniRule"/>
</dbReference>
<feature type="compositionally biased region" description="Low complexity" evidence="4">
    <location>
        <begin position="127"/>
        <end position="178"/>
    </location>
</feature>
<evidence type="ECO:0000256" key="3">
    <source>
        <dbReference type="RuleBase" id="RU000524"/>
    </source>
</evidence>
<dbReference type="NCBIfam" id="TIGR00621">
    <property type="entry name" value="ssb"/>
    <property type="match status" value="1"/>
</dbReference>
<accession>A0A167KD46</accession>
<dbReference type="InterPro" id="IPR000424">
    <property type="entry name" value="Primosome_PriB/ssb"/>
</dbReference>
<dbReference type="AlphaFoldDB" id="A0A167KD46"/>
<comment type="function">
    <text evidence="2">Plays an important role in DNA replication, recombination and repair. Binds to ssDNA and to an array of partner proteins to recruit them to their sites of action during DNA metabolism.</text>
</comment>
<dbReference type="Proteomes" id="UP000076486">
    <property type="component" value="Unassembled WGS sequence"/>
</dbReference>
<comment type="caution">
    <text evidence="5">The sequence shown here is derived from an EMBL/GenBank/DDBJ whole genome shotgun (WGS) entry which is preliminary data.</text>
</comment>
<dbReference type="GO" id="GO:0006281">
    <property type="term" value="P:DNA repair"/>
    <property type="evidence" value="ECO:0007669"/>
    <property type="project" value="UniProtKB-UniRule"/>
</dbReference>
<feature type="short sequence motif" description="Important for interaction with partner proteins" evidence="2">
    <location>
        <begin position="206"/>
        <end position="211"/>
    </location>
</feature>
<dbReference type="HAMAP" id="MF_00984">
    <property type="entry name" value="SSB"/>
    <property type="match status" value="1"/>
</dbReference>
<proteinExistence type="inferred from homology"/>
<evidence type="ECO:0000256" key="4">
    <source>
        <dbReference type="SAM" id="MobiDB-lite"/>
    </source>
</evidence>
<feature type="DNA-binding region" evidence="2">
    <location>
        <begin position="54"/>
        <end position="60"/>
    </location>
</feature>
<name>A0A167KD46_9GAMM</name>
<dbReference type="InterPro" id="IPR011344">
    <property type="entry name" value="ssDNA-bd"/>
</dbReference>
<dbReference type="GO" id="GO:0009295">
    <property type="term" value="C:nucleoid"/>
    <property type="evidence" value="ECO:0007669"/>
    <property type="project" value="TreeGrafter"/>
</dbReference>
<dbReference type="PATRIC" id="fig|1365248.3.peg.2770"/>
<feature type="region of interest" description="Disordered" evidence="4">
    <location>
        <begin position="112"/>
        <end position="211"/>
    </location>
</feature>
<dbReference type="Pfam" id="PF00436">
    <property type="entry name" value="SSB"/>
    <property type="match status" value="1"/>
</dbReference>
<gene>
    <name evidence="5" type="ORF">N473_18545</name>
</gene>
<keyword evidence="2" id="KW-0235">DNA replication</keyword>
<evidence type="ECO:0000256" key="2">
    <source>
        <dbReference type="HAMAP-Rule" id="MF_00984"/>
    </source>
</evidence>
<dbReference type="Gene3D" id="2.40.50.140">
    <property type="entry name" value="Nucleic acid-binding proteins"/>
    <property type="match status" value="1"/>
</dbReference>
<dbReference type="InterPro" id="IPR012340">
    <property type="entry name" value="NA-bd_OB-fold"/>
</dbReference>
<dbReference type="RefSeq" id="WP_063368307.1">
    <property type="nucleotide sequence ID" value="NZ_AUYC01000031.1"/>
</dbReference>
<organism evidence="5 6">
    <name type="scientific">Pseudoalteromonas luteoviolacea CPMOR-1</name>
    <dbReference type="NCBI Taxonomy" id="1365248"/>
    <lineage>
        <taxon>Bacteria</taxon>
        <taxon>Pseudomonadati</taxon>
        <taxon>Pseudomonadota</taxon>
        <taxon>Gammaproteobacteria</taxon>
        <taxon>Alteromonadales</taxon>
        <taxon>Pseudoalteromonadaceae</taxon>
        <taxon>Pseudoalteromonas</taxon>
    </lineage>
</organism>
<dbReference type="EMBL" id="AUYC01000031">
    <property type="protein sequence ID" value="KZN62614.1"/>
    <property type="molecule type" value="Genomic_DNA"/>
</dbReference>
<protein>
    <recommendedName>
        <fullName evidence="2 3">Single-stranded DNA-binding protein</fullName>
        <shortName evidence="2">SSB</shortName>
    </recommendedName>
</protein>
<keyword evidence="2" id="KW-0233">DNA recombination</keyword>
<sequence>MGRGVNKVIIVGNLGQDPEVRYMPNGNAVAILSIATSESWKDKNSGQQQERTEWHRVVIFGKLAEVAGEYLRKGSQVYIEGKLQTRKWTDQSGQDKYTTEVVVDINGQMQMMGSRNDQHYGPQNYPQQNAQYGNGHQNNQNQRGGFNSQQQGRNNQNQRSGFNQQQQNNANQGNGHQNTSEAAGLPSEHSNLGGPNNPMEPPIDFDDDIPF</sequence>
<dbReference type="SUPFAM" id="SSF50249">
    <property type="entry name" value="Nucleic acid-binding proteins"/>
    <property type="match status" value="1"/>
</dbReference>
<evidence type="ECO:0000256" key="1">
    <source>
        <dbReference type="ARBA" id="ARBA00023125"/>
    </source>
</evidence>
<dbReference type="PANTHER" id="PTHR10302">
    <property type="entry name" value="SINGLE-STRANDED DNA-BINDING PROTEIN"/>
    <property type="match status" value="1"/>
</dbReference>
<reference evidence="5 6" key="1">
    <citation type="submission" date="2013-07" db="EMBL/GenBank/DDBJ databases">
        <title>Comparative Genomic and Metabolomic Analysis of Twelve Strains of Pseudoalteromonas luteoviolacea.</title>
        <authorList>
            <person name="Vynne N.G."/>
            <person name="Mansson M."/>
            <person name="Gram L."/>
        </authorList>
    </citation>
    <scope>NUCLEOTIDE SEQUENCE [LARGE SCALE GENOMIC DNA]</scope>
    <source>
        <strain evidence="5 6">CPMOR-1</strain>
    </source>
</reference>
<dbReference type="PANTHER" id="PTHR10302:SF27">
    <property type="entry name" value="SINGLE-STRANDED DNA-BINDING PROTEIN"/>
    <property type="match status" value="1"/>
</dbReference>
<dbReference type="PROSITE" id="PS50935">
    <property type="entry name" value="SSB"/>
    <property type="match status" value="1"/>
</dbReference>
<keyword evidence="2" id="KW-0227">DNA damage</keyword>
<keyword evidence="1 2" id="KW-0238">DNA-binding</keyword>
<dbReference type="GO" id="GO:0006260">
    <property type="term" value="P:DNA replication"/>
    <property type="evidence" value="ECO:0007669"/>
    <property type="project" value="UniProtKB-UniRule"/>
</dbReference>